<dbReference type="Pfam" id="PF13709">
    <property type="entry name" value="DUF4159"/>
    <property type="match status" value="1"/>
</dbReference>
<comment type="caution">
    <text evidence="2">The sequence shown here is derived from an EMBL/GenBank/DDBJ whole genome shotgun (WGS) entry which is preliminary data.</text>
</comment>
<sequence>QLETRTDPTIEIKENLDNLNIETKIIPENEPDTFYLNDKDNGVPVTSEPGKQISMKEELISVGDHDTGRYRAMIIQNPDKFDVQGFVYISTTWGSQLKVSDHLKRSIISLAEAVNRYTDIEAKVGSHLLLDSHKLFTTPFVIITTDKAFELTPIERKNFGKYLRAGGFAFIDNGEPVQECSQAESSLRQMLRDTLGKGIKFKPILNDHPLYHCYFDFNDGPPQGSEIQLVQTTTTGVQGATAQNSAMSKTVPYLEGIWIDGR</sequence>
<protein>
    <recommendedName>
        <fullName evidence="1">DUF4159 domain-containing protein</fullName>
    </recommendedName>
</protein>
<reference evidence="2" key="1">
    <citation type="journal article" date="2014" name="Front. Microbiol.">
        <title>High frequency of phylogenetically diverse reductive dehalogenase-homologous genes in deep subseafloor sedimentary metagenomes.</title>
        <authorList>
            <person name="Kawai M."/>
            <person name="Futagami T."/>
            <person name="Toyoda A."/>
            <person name="Takaki Y."/>
            <person name="Nishi S."/>
            <person name="Hori S."/>
            <person name="Arai W."/>
            <person name="Tsubouchi T."/>
            <person name="Morono Y."/>
            <person name="Uchiyama I."/>
            <person name="Ito T."/>
            <person name="Fujiyama A."/>
            <person name="Inagaki F."/>
            <person name="Takami H."/>
        </authorList>
    </citation>
    <scope>NUCLEOTIDE SEQUENCE</scope>
    <source>
        <strain evidence="2">Expedition CK06-06</strain>
    </source>
</reference>
<feature type="domain" description="DUF4159" evidence="1">
    <location>
        <begin position="89"/>
        <end position="228"/>
    </location>
</feature>
<accession>X1STZ8</accession>
<organism evidence="2">
    <name type="scientific">marine sediment metagenome</name>
    <dbReference type="NCBI Taxonomy" id="412755"/>
    <lineage>
        <taxon>unclassified sequences</taxon>
        <taxon>metagenomes</taxon>
        <taxon>ecological metagenomes</taxon>
    </lineage>
</organism>
<dbReference type="AlphaFoldDB" id="X1STZ8"/>
<gene>
    <name evidence="2" type="ORF">S12H4_40865</name>
</gene>
<dbReference type="InterPro" id="IPR025297">
    <property type="entry name" value="DUF4159"/>
</dbReference>
<feature type="non-terminal residue" evidence="2">
    <location>
        <position position="1"/>
    </location>
</feature>
<dbReference type="Gene3D" id="3.40.50.12140">
    <property type="entry name" value="Domain of unknown function DUF4159"/>
    <property type="match status" value="1"/>
</dbReference>
<name>X1STZ8_9ZZZZ</name>
<proteinExistence type="predicted"/>
<dbReference type="EMBL" id="BARW01024841">
    <property type="protein sequence ID" value="GAI96517.1"/>
    <property type="molecule type" value="Genomic_DNA"/>
</dbReference>
<feature type="non-terminal residue" evidence="2">
    <location>
        <position position="262"/>
    </location>
</feature>
<evidence type="ECO:0000313" key="2">
    <source>
        <dbReference type="EMBL" id="GAI96517.1"/>
    </source>
</evidence>
<evidence type="ECO:0000259" key="1">
    <source>
        <dbReference type="Pfam" id="PF13709"/>
    </source>
</evidence>